<organism evidence="2">
    <name type="scientific">Fonticula alba</name>
    <name type="common">Slime mold</name>
    <dbReference type="NCBI Taxonomy" id="691883"/>
    <lineage>
        <taxon>Eukaryota</taxon>
        <taxon>Rotosphaerida</taxon>
        <taxon>Fonticulaceae</taxon>
        <taxon>Fonticula</taxon>
    </lineage>
</organism>
<feature type="transmembrane region" description="Helical" evidence="1">
    <location>
        <begin position="759"/>
        <end position="780"/>
    </location>
</feature>
<dbReference type="Proteomes" id="UP000030693">
    <property type="component" value="Unassembled WGS sequence"/>
</dbReference>
<protein>
    <recommendedName>
        <fullName evidence="4">Glycosylphosphatidylinositol anchor attachment 1 protein</fullName>
    </recommendedName>
</protein>
<dbReference type="GO" id="GO:0016255">
    <property type="term" value="P:attachment of GPI anchor to protein"/>
    <property type="evidence" value="ECO:0007669"/>
    <property type="project" value="TreeGrafter"/>
</dbReference>
<dbReference type="OrthoDB" id="445301at2759"/>
<dbReference type="AlphaFoldDB" id="A0A058Z200"/>
<dbReference type="PANTHER" id="PTHR13304">
    <property type="entry name" value="GLYCOSYLPHOSPHATIDYLINOSITOL ANCHOR ATTACHMENT 1 PROTEIN"/>
    <property type="match status" value="1"/>
</dbReference>
<dbReference type="GeneID" id="20529939"/>
<sequence length="803" mass="82708">MDKRLRLLLGGLILLGTLAYWLAPLALLAVIPHDGVALRTYLSENALNPRSRTSVFGHGADQAGADALRLARALRSGEFAPQDDEWRPHPAEDSSSPLALGHLAPVSHLARALEMRLRRRVAVHHFADPADGSLRSNLYMVFPAKRGDGTESLAVVVPRAWFDAYEAKWHDNTQSIALVISLMERIHGLAFWAKDLVLIIADPSPVAMKYWIQDIYRGEGLSSGSASAPGGVGQPQTDNYRPPISVLQAAIGVEMLDSGTFSGLVGLVEGIDGRLPNLDLYNSLVRVSGPESLCTFQPSAPLLCNASSLPIRPPPASGSGSPCASIETCPATLLAHTLNTALPLLNDLLGSGRSSGGVHADVVSHQVGRFAAMAANIGRLSLLNGVVDIVPPAAMTQHPGLPAAAVPPHVHFLQAGVEALTIRFVGRSAQYTTLNVQSSSYRGAAALNRAGRTVEQLLYTVNNLLEKYHQSFFVYWLLGPLHFTSIANATGLVAAAAILPLVLGSIVFWVRASTGPGGKGSGPARSSSVASPVFLGLLALLAYLALGGYVLDAAPAGPGASLDRTLIVMSAIFAGCLLSLVAALCLTAPTCCTEHRARFVFQKGSLLAFLGASLSAVALASLCATANVSLALTLGVLAAGTGLAAQWALQVLAAPGAGALRGILLLAAGLVVTVVASPGASFALLALLDLGSTGSGAGAKTPPAHLAGLLTRIGQALTGASSSTAAPLDWSGLVGDLLSMAGQTAGRLRTAAHIGGSSALWWTGMTLAPVGLLSAVAVLFSGAGVLTGRAPAQCPVAIRPKED</sequence>
<evidence type="ECO:0000313" key="3">
    <source>
        <dbReference type="Proteomes" id="UP000030693"/>
    </source>
</evidence>
<feature type="transmembrane region" description="Helical" evidence="1">
    <location>
        <begin position="533"/>
        <end position="551"/>
    </location>
</feature>
<dbReference type="Pfam" id="PF04114">
    <property type="entry name" value="Gaa1"/>
    <property type="match status" value="2"/>
</dbReference>
<dbReference type="InterPro" id="IPR007246">
    <property type="entry name" value="Gaa1"/>
</dbReference>
<proteinExistence type="predicted"/>
<evidence type="ECO:0000256" key="1">
    <source>
        <dbReference type="SAM" id="Phobius"/>
    </source>
</evidence>
<name>A0A058Z200_FONAL</name>
<dbReference type="GO" id="GO:0042765">
    <property type="term" value="C:GPI-anchor transamidase complex"/>
    <property type="evidence" value="ECO:0007669"/>
    <property type="project" value="InterPro"/>
</dbReference>
<evidence type="ECO:0008006" key="4">
    <source>
        <dbReference type="Google" id="ProtNLM"/>
    </source>
</evidence>
<dbReference type="eggNOG" id="KOG3566">
    <property type="taxonomic scope" value="Eukaryota"/>
</dbReference>
<feature type="transmembrane region" description="Helical" evidence="1">
    <location>
        <begin position="604"/>
        <end position="622"/>
    </location>
</feature>
<feature type="transmembrane region" description="Helical" evidence="1">
    <location>
        <begin position="492"/>
        <end position="512"/>
    </location>
</feature>
<keyword evidence="3" id="KW-1185">Reference proteome</keyword>
<evidence type="ECO:0000313" key="2">
    <source>
        <dbReference type="EMBL" id="KCV68295.1"/>
    </source>
</evidence>
<gene>
    <name evidence="2" type="ORF">H696_05214</name>
</gene>
<keyword evidence="1" id="KW-1133">Transmembrane helix</keyword>
<dbReference type="RefSeq" id="XP_009497349.1">
    <property type="nucleotide sequence ID" value="XM_009499074.1"/>
</dbReference>
<reference evidence="2" key="1">
    <citation type="submission" date="2013-04" db="EMBL/GenBank/DDBJ databases">
        <title>The Genome Sequence of Fonticula alba ATCC 38817.</title>
        <authorList>
            <consortium name="The Broad Institute Genomics Platform"/>
            <person name="Russ C."/>
            <person name="Cuomo C."/>
            <person name="Burger G."/>
            <person name="Gray M.W."/>
            <person name="Holland P.W.H."/>
            <person name="King N."/>
            <person name="Lang F.B.F."/>
            <person name="Roger A.J."/>
            <person name="Ruiz-Trillo I."/>
            <person name="Brown M."/>
            <person name="Walker B."/>
            <person name="Young S."/>
            <person name="Zeng Q."/>
            <person name="Gargeya S."/>
            <person name="Fitzgerald M."/>
            <person name="Haas B."/>
            <person name="Abouelleil A."/>
            <person name="Allen A.W."/>
            <person name="Alvarado L."/>
            <person name="Arachchi H.M."/>
            <person name="Berlin A.M."/>
            <person name="Chapman S.B."/>
            <person name="Gainer-Dewar J."/>
            <person name="Goldberg J."/>
            <person name="Griggs A."/>
            <person name="Gujja S."/>
            <person name="Hansen M."/>
            <person name="Howarth C."/>
            <person name="Imamovic A."/>
            <person name="Ireland A."/>
            <person name="Larimer J."/>
            <person name="McCowan C."/>
            <person name="Murphy C."/>
            <person name="Pearson M."/>
            <person name="Poon T.W."/>
            <person name="Priest M."/>
            <person name="Roberts A."/>
            <person name="Saif S."/>
            <person name="Shea T."/>
            <person name="Sisk P."/>
            <person name="Sykes S."/>
            <person name="Wortman J."/>
            <person name="Nusbaum C."/>
            <person name="Birren B."/>
        </authorList>
    </citation>
    <scope>NUCLEOTIDE SEQUENCE [LARGE SCALE GENOMIC DNA]</scope>
    <source>
        <strain evidence="2">ATCC 38817</strain>
    </source>
</reference>
<feature type="transmembrane region" description="Helical" evidence="1">
    <location>
        <begin position="571"/>
        <end position="592"/>
    </location>
</feature>
<feature type="transmembrane region" description="Helical" evidence="1">
    <location>
        <begin position="628"/>
        <end position="652"/>
    </location>
</feature>
<dbReference type="STRING" id="691883.A0A058Z200"/>
<dbReference type="PANTHER" id="PTHR13304:SF0">
    <property type="entry name" value="GLYCOSYLPHOSPHATIDYLINOSITOL ANCHOR ATTACHMENT 1 PROTEIN"/>
    <property type="match status" value="1"/>
</dbReference>
<accession>A0A058Z200</accession>
<keyword evidence="1" id="KW-0472">Membrane</keyword>
<dbReference type="EMBL" id="KB932209">
    <property type="protein sequence ID" value="KCV68295.1"/>
    <property type="molecule type" value="Genomic_DNA"/>
</dbReference>
<feature type="transmembrane region" description="Helical" evidence="1">
    <location>
        <begin position="664"/>
        <end position="688"/>
    </location>
</feature>
<keyword evidence="1" id="KW-0812">Transmembrane</keyword>